<dbReference type="RefSeq" id="WP_003390007.1">
    <property type="nucleotide sequence ID" value="NZ_APBN01000009.1"/>
</dbReference>
<keyword evidence="1" id="KW-0812">Transmembrane</keyword>
<gene>
    <name evidence="2" type="ORF">I532_18227</name>
</gene>
<feature type="transmembrane region" description="Helical" evidence="1">
    <location>
        <begin position="57"/>
        <end position="84"/>
    </location>
</feature>
<proteinExistence type="predicted"/>
<dbReference type="EMBL" id="APBN01000009">
    <property type="protein sequence ID" value="EMT51184.1"/>
    <property type="molecule type" value="Genomic_DNA"/>
</dbReference>
<keyword evidence="1" id="KW-0472">Membrane</keyword>
<name>M8D4I7_9BACL</name>
<feature type="transmembrane region" description="Helical" evidence="1">
    <location>
        <begin position="6"/>
        <end position="23"/>
    </location>
</feature>
<dbReference type="AlphaFoldDB" id="M8D4I7"/>
<organism evidence="2 3">
    <name type="scientific">Brevibacillus borstelensis AK1</name>
    <dbReference type="NCBI Taxonomy" id="1300222"/>
    <lineage>
        <taxon>Bacteria</taxon>
        <taxon>Bacillati</taxon>
        <taxon>Bacillota</taxon>
        <taxon>Bacilli</taxon>
        <taxon>Bacillales</taxon>
        <taxon>Paenibacillaceae</taxon>
        <taxon>Brevibacillus</taxon>
    </lineage>
</organism>
<protein>
    <submittedName>
        <fullName evidence="2">Uncharacterized protein</fullName>
    </submittedName>
</protein>
<feature type="transmembrane region" description="Helical" evidence="1">
    <location>
        <begin position="32"/>
        <end position="51"/>
    </location>
</feature>
<sequence>MLLLTVVTFILLLVSHIFVYLTIQKKTTTKSLSFFILYIALACPLVFTLLYERSNDIVGANIGLGIAFLFTWAAIIVMCAVGFFRFIKKHMKQDEI</sequence>
<evidence type="ECO:0000313" key="2">
    <source>
        <dbReference type="EMBL" id="EMT51184.1"/>
    </source>
</evidence>
<evidence type="ECO:0000256" key="1">
    <source>
        <dbReference type="SAM" id="Phobius"/>
    </source>
</evidence>
<comment type="caution">
    <text evidence="2">The sequence shown here is derived from an EMBL/GenBank/DDBJ whole genome shotgun (WGS) entry which is preliminary data.</text>
</comment>
<keyword evidence="1" id="KW-1133">Transmembrane helix</keyword>
<accession>M8D4I7</accession>
<evidence type="ECO:0000313" key="3">
    <source>
        <dbReference type="Proteomes" id="UP000012081"/>
    </source>
</evidence>
<dbReference type="Proteomes" id="UP000012081">
    <property type="component" value="Unassembled WGS sequence"/>
</dbReference>
<reference evidence="2 3" key="1">
    <citation type="submission" date="2013-03" db="EMBL/GenBank/DDBJ databases">
        <title>Assembly of a new bacterial strain Brevibacillus borstelensis AK1.</title>
        <authorList>
            <person name="Rajan I."/>
            <person name="PoliReddy D."/>
            <person name="Sugumar T."/>
            <person name="Rathinam K."/>
            <person name="Alqarawi S."/>
            <person name="Khalil A.B."/>
            <person name="Sivakumar N."/>
        </authorList>
    </citation>
    <scope>NUCLEOTIDE SEQUENCE [LARGE SCALE GENOMIC DNA]</scope>
    <source>
        <strain evidence="2 3">AK1</strain>
    </source>
</reference>
<keyword evidence="3" id="KW-1185">Reference proteome</keyword>
<dbReference type="OrthoDB" id="2650741at2"/>
<dbReference type="PATRIC" id="fig|1300222.3.peg.3821"/>